<dbReference type="Pfam" id="PF13476">
    <property type="entry name" value="AAA_23"/>
    <property type="match status" value="1"/>
</dbReference>
<dbReference type="GO" id="GO:0006302">
    <property type="term" value="P:double-strand break repair"/>
    <property type="evidence" value="ECO:0007669"/>
    <property type="project" value="InterPro"/>
</dbReference>
<dbReference type="SUPFAM" id="SSF52540">
    <property type="entry name" value="P-loop containing nucleoside triphosphate hydrolases"/>
    <property type="match status" value="1"/>
</dbReference>
<evidence type="ECO:0000313" key="7">
    <source>
        <dbReference type="EMBL" id="HJB98068.1"/>
    </source>
</evidence>
<dbReference type="AlphaFoldDB" id="A0A9D2MWH4"/>
<evidence type="ECO:0000256" key="1">
    <source>
        <dbReference type="ARBA" id="ARBA00006930"/>
    </source>
</evidence>
<evidence type="ECO:0000259" key="6">
    <source>
        <dbReference type="Pfam" id="PF13476"/>
    </source>
</evidence>
<comment type="subunit">
    <text evidence="2">Heterodimer of SbcC and SbcD.</text>
</comment>
<sequence length="922" mass="102884">MRPLRLLLQAFGPYLERTELDFTQLQQAGLFLITGPTGGGKTSLLDAMSFALYCRATGGKRSFSSMRCMSAPQETPTLVEFDFALQEETYRFCRSQYIHLKRGTHEPDLRETHQCFRLEEGEFRLLESGSESAVRRRAEELLHLTCEQFSQVIVLPQGDFLRLLRANSKDKGEMLQTLFSAGLWRRVTEGFHRRTRELEDALRQGEALRSSLLQKEEADSLLALEERQKALTLREAALRRENQELAQTLERQEALLKQAETYFQRKQTKEEAEKAQTQARAALTQGEQAAAQAPKNREQAQKLRERMVALAQEETQLAQRREELARARDLQKRAAAAGAQVSQGEKELSRLEELGKALGQRVERGTAFVESCQAAAEQLPALLERQQSLEKQAAAWEELALREQRRTAAEQNVQKARQEAAEKKVLWESLTHRLEAQESLLRQNAAWDLANTLIPGAPCPVCGSREHPAPGWAAHPASGETRSPGQEKPLPAAQLDLLRQQEKRAREELGAAQAQAQARDTEARQAAESVQQQKDLCLQGLPREETVRQLEALRQETAARKKDAARLGLAREKLRGLVQERDQKAKEEAALREELSARKGQAQELAQRAAEARESCAGWDEASLEQAIARKRQASQEAQGQAAALEQEARQWEARRERAAAAYTLAQKTLQKAQEAWEACPTPWDQPPELPSLRKSCATLRQQGLERREELGKTVSRLQSLEGTLRQVRQLTQELSEQEARYTRVARLSKSLGGANPLKMPILQYVLSVMLDQVLVSANRFFSTLSRGRYALRLMEGPKGGNALGGLDLEVLDGASMLPRSIETLSGGEQFLASLSLAFGLSDVVQAHSGAVRLDALFIDEGFGSLDGETLDVAMKALAMLQNSGRLVGIISHVSELKNRIPCRVEVTRDGNGLAHAGIRTQ</sequence>
<dbReference type="InterPro" id="IPR038729">
    <property type="entry name" value="Rad50/SbcC_AAA"/>
</dbReference>
<dbReference type="PANTHER" id="PTHR32114:SF2">
    <property type="entry name" value="ABC TRANSPORTER ABCH.3"/>
    <property type="match status" value="1"/>
</dbReference>
<protein>
    <recommendedName>
        <fullName evidence="3">Nuclease SbcCD subunit C</fullName>
    </recommendedName>
</protein>
<feature type="coiled-coil region" evidence="4">
    <location>
        <begin position="718"/>
        <end position="748"/>
    </location>
</feature>
<reference evidence="7" key="1">
    <citation type="journal article" date="2021" name="PeerJ">
        <title>Extensive microbial diversity within the chicken gut microbiome revealed by metagenomics and culture.</title>
        <authorList>
            <person name="Gilroy R."/>
            <person name="Ravi A."/>
            <person name="Getino M."/>
            <person name="Pursley I."/>
            <person name="Horton D.L."/>
            <person name="Alikhan N.F."/>
            <person name="Baker D."/>
            <person name="Gharbi K."/>
            <person name="Hall N."/>
            <person name="Watson M."/>
            <person name="Adriaenssens E.M."/>
            <person name="Foster-Nyarko E."/>
            <person name="Jarju S."/>
            <person name="Secka A."/>
            <person name="Antonio M."/>
            <person name="Oren A."/>
            <person name="Chaudhuri R.R."/>
            <person name="La Ragione R."/>
            <person name="Hildebrand F."/>
            <person name="Pallen M.J."/>
        </authorList>
    </citation>
    <scope>NUCLEOTIDE SEQUENCE</scope>
    <source>
        <strain evidence="7">CHK185-1770</strain>
    </source>
</reference>
<evidence type="ECO:0000256" key="4">
    <source>
        <dbReference type="SAM" id="Coils"/>
    </source>
</evidence>
<comment type="similarity">
    <text evidence="1">Belongs to the SMC family. SbcC subfamily.</text>
</comment>
<dbReference type="PANTHER" id="PTHR32114">
    <property type="entry name" value="ABC TRANSPORTER ABCH.3"/>
    <property type="match status" value="1"/>
</dbReference>
<reference evidence="7" key="2">
    <citation type="submission" date="2021-04" db="EMBL/GenBank/DDBJ databases">
        <authorList>
            <person name="Gilroy R."/>
        </authorList>
    </citation>
    <scope>NUCLEOTIDE SEQUENCE</scope>
    <source>
        <strain evidence="7">CHK185-1770</strain>
    </source>
</reference>
<feature type="coiled-coil region" evidence="4">
    <location>
        <begin position="574"/>
        <end position="662"/>
    </location>
</feature>
<dbReference type="GO" id="GO:0016887">
    <property type="term" value="F:ATP hydrolysis activity"/>
    <property type="evidence" value="ECO:0007669"/>
    <property type="project" value="InterPro"/>
</dbReference>
<proteinExistence type="inferred from homology"/>
<keyword evidence="4" id="KW-0175">Coiled coil</keyword>
<dbReference type="EMBL" id="DWXG01000045">
    <property type="protein sequence ID" value="HJB98068.1"/>
    <property type="molecule type" value="Genomic_DNA"/>
</dbReference>
<accession>A0A9D2MWH4</accession>
<dbReference type="Gene3D" id="3.40.50.300">
    <property type="entry name" value="P-loop containing nucleotide triphosphate hydrolases"/>
    <property type="match status" value="2"/>
</dbReference>
<feature type="coiled-coil region" evidence="4">
    <location>
        <begin position="372"/>
        <end position="426"/>
    </location>
</feature>
<organism evidence="7 8">
    <name type="scientific">Candidatus Acutalibacter pullicola</name>
    <dbReference type="NCBI Taxonomy" id="2838417"/>
    <lineage>
        <taxon>Bacteria</taxon>
        <taxon>Bacillati</taxon>
        <taxon>Bacillota</taxon>
        <taxon>Clostridia</taxon>
        <taxon>Eubacteriales</taxon>
        <taxon>Acutalibacteraceae</taxon>
        <taxon>Acutalibacter</taxon>
    </lineage>
</organism>
<comment type="caution">
    <text evidence="7">The sequence shown here is derived from an EMBL/GenBank/DDBJ whole genome shotgun (WGS) entry which is preliminary data.</text>
</comment>
<feature type="region of interest" description="Disordered" evidence="5">
    <location>
        <begin position="468"/>
        <end position="488"/>
    </location>
</feature>
<feature type="domain" description="Rad50/SbcC-type AAA" evidence="6">
    <location>
        <begin position="5"/>
        <end position="250"/>
    </location>
</feature>
<evidence type="ECO:0000256" key="5">
    <source>
        <dbReference type="SAM" id="MobiDB-lite"/>
    </source>
</evidence>
<evidence type="ECO:0000313" key="8">
    <source>
        <dbReference type="Proteomes" id="UP000826793"/>
    </source>
</evidence>
<gene>
    <name evidence="7" type="ORF">H9710_05750</name>
</gene>
<evidence type="ECO:0000256" key="2">
    <source>
        <dbReference type="ARBA" id="ARBA00011322"/>
    </source>
</evidence>
<evidence type="ECO:0000256" key="3">
    <source>
        <dbReference type="ARBA" id="ARBA00013368"/>
    </source>
</evidence>
<dbReference type="Proteomes" id="UP000826793">
    <property type="component" value="Unassembled WGS sequence"/>
</dbReference>
<dbReference type="Pfam" id="PF13558">
    <property type="entry name" value="SbcC_Walker_B"/>
    <property type="match status" value="1"/>
</dbReference>
<feature type="region of interest" description="Disordered" evidence="5">
    <location>
        <begin position="503"/>
        <end position="527"/>
    </location>
</feature>
<dbReference type="InterPro" id="IPR027417">
    <property type="entry name" value="P-loop_NTPase"/>
</dbReference>
<feature type="region of interest" description="Disordered" evidence="5">
    <location>
        <begin position="267"/>
        <end position="299"/>
    </location>
</feature>
<name>A0A9D2MWH4_9FIRM</name>